<dbReference type="Pfam" id="PF13181">
    <property type="entry name" value="TPR_8"/>
    <property type="match status" value="1"/>
</dbReference>
<accession>A0ABD3X3E3</accession>
<evidence type="ECO:0000313" key="5">
    <source>
        <dbReference type="EMBL" id="KAL3880685.1"/>
    </source>
</evidence>
<feature type="repeat" description="TPR" evidence="3">
    <location>
        <begin position="223"/>
        <end position="256"/>
    </location>
</feature>
<evidence type="ECO:0000256" key="1">
    <source>
        <dbReference type="ARBA" id="ARBA00022737"/>
    </source>
</evidence>
<evidence type="ECO:0000256" key="2">
    <source>
        <dbReference type="ARBA" id="ARBA00022803"/>
    </source>
</evidence>
<reference evidence="5 6" key="1">
    <citation type="submission" date="2024-11" db="EMBL/GenBank/DDBJ databases">
        <title>Chromosome-level genome assembly of the freshwater bivalve Anodonta woodiana.</title>
        <authorList>
            <person name="Chen X."/>
        </authorList>
    </citation>
    <scope>NUCLEOTIDE SEQUENCE [LARGE SCALE GENOMIC DNA]</scope>
    <source>
        <strain evidence="5">MN2024</strain>
        <tissue evidence="5">Gills</tissue>
    </source>
</reference>
<evidence type="ECO:0000256" key="4">
    <source>
        <dbReference type="SAM" id="MobiDB-lite"/>
    </source>
</evidence>
<keyword evidence="6" id="KW-1185">Reference proteome</keyword>
<dbReference type="Gene3D" id="1.25.40.1010">
    <property type="match status" value="1"/>
</dbReference>
<feature type="repeat" description="TPR" evidence="3">
    <location>
        <begin position="81"/>
        <end position="114"/>
    </location>
</feature>
<dbReference type="SMART" id="SM00028">
    <property type="entry name" value="TPR"/>
    <property type="match status" value="6"/>
</dbReference>
<feature type="region of interest" description="Disordered" evidence="4">
    <location>
        <begin position="574"/>
        <end position="636"/>
    </location>
</feature>
<organism evidence="5 6">
    <name type="scientific">Sinanodonta woodiana</name>
    <name type="common">Chinese pond mussel</name>
    <name type="synonym">Anodonta woodiana</name>
    <dbReference type="NCBI Taxonomy" id="1069815"/>
    <lineage>
        <taxon>Eukaryota</taxon>
        <taxon>Metazoa</taxon>
        <taxon>Spiralia</taxon>
        <taxon>Lophotrochozoa</taxon>
        <taxon>Mollusca</taxon>
        <taxon>Bivalvia</taxon>
        <taxon>Autobranchia</taxon>
        <taxon>Heteroconchia</taxon>
        <taxon>Palaeoheterodonta</taxon>
        <taxon>Unionida</taxon>
        <taxon>Unionoidea</taxon>
        <taxon>Unionidae</taxon>
        <taxon>Unioninae</taxon>
        <taxon>Sinanodonta</taxon>
    </lineage>
</organism>
<evidence type="ECO:0008006" key="7">
    <source>
        <dbReference type="Google" id="ProtNLM"/>
    </source>
</evidence>
<dbReference type="PIRSF" id="PIRSF000422">
    <property type="entry name" value="N-terminal-AcTrfase-A_aux_su"/>
    <property type="match status" value="1"/>
</dbReference>
<dbReference type="InterPro" id="IPR019734">
    <property type="entry name" value="TPR_rpt"/>
</dbReference>
<dbReference type="Gene3D" id="1.25.40.1040">
    <property type="match status" value="1"/>
</dbReference>
<dbReference type="PANTHER" id="PTHR22767">
    <property type="entry name" value="N-TERMINAL ACETYLTRANSFERASE-RELATED"/>
    <property type="match status" value="1"/>
</dbReference>
<dbReference type="InterPro" id="IPR021183">
    <property type="entry name" value="NatA_aux_su"/>
</dbReference>
<name>A0ABD3X3E3_SINWO</name>
<dbReference type="FunFam" id="1.25.40.1040:FF:000003">
    <property type="entry name" value="N-terminal acetyltransferase A, auxiliary subunit"/>
    <property type="match status" value="1"/>
</dbReference>
<dbReference type="EMBL" id="JBJQND010000004">
    <property type="protein sequence ID" value="KAL3880685.1"/>
    <property type="molecule type" value="Genomic_DNA"/>
</dbReference>
<feature type="compositionally biased region" description="Basic and acidic residues" evidence="4">
    <location>
        <begin position="603"/>
        <end position="636"/>
    </location>
</feature>
<dbReference type="Pfam" id="PF12569">
    <property type="entry name" value="NatA_aux_su"/>
    <property type="match status" value="1"/>
</dbReference>
<dbReference type="GO" id="GO:0005737">
    <property type="term" value="C:cytoplasm"/>
    <property type="evidence" value="ECO:0007669"/>
    <property type="project" value="UniProtKB-ARBA"/>
</dbReference>
<evidence type="ECO:0000256" key="3">
    <source>
        <dbReference type="PROSITE-ProRule" id="PRU00339"/>
    </source>
</evidence>
<dbReference type="Proteomes" id="UP001634394">
    <property type="component" value="Unassembled WGS sequence"/>
</dbReference>
<evidence type="ECO:0000313" key="6">
    <source>
        <dbReference type="Proteomes" id="UP001634394"/>
    </source>
</evidence>
<dbReference type="EMBL" id="JBJQND010000004">
    <property type="protein sequence ID" value="KAL3880684.1"/>
    <property type="molecule type" value="Genomic_DNA"/>
</dbReference>
<keyword evidence="1" id="KW-0677">Repeat</keyword>
<sequence>MPTNNPLPPKENALFKRILKCYEQKQYKNGLKFAKQILTNPKFSEHGETLAMKGLTLNCLGRKEEAYEFVRRGLRNDLKSHVCWHVYGLLQRSDRKYDEAIKCYRNALKWDKDNLQILRDLSLLQIQMRDLEGYRDTRYQLLVLRPGQRASWIGYAMSYHLLKDYDMAVKILEEFRKTQLPKPFDYEHSELLLYQNMVIREANMLDEALKHLEIHEKEIVDKLSLQEIRGELYLKLDRREEAASVYRELISRNPENWAYYKGLENAFRLEGEEEQLKLYTEMQEKFPRTAAPRRIPLTFTTGDLFKRLLDKYLRSSFHKGVPPLFVTLKSVYQDPWKVQVVEDLVLKYAENLKEHEHFDRCDDGDKEPPTALVWVYYFLAQHFDHRGDTRKSLLYVDLAIEHTPLLIELYVLKAKIYKHAGDVEESARLMDEAQSLDTADRYINSKCAKYMLRANLVQEAAEMCSKFTREGVSAVDNLNEMQCMWFQTENAAAYQRMGKWGEALKKCHEVDRHFTEIIEDQFDFHTYCMRKMTLRAYVGLLRLEDVLRRHPFYYKAAKIAIEIYLHLHDHPLKDTGKDSSQVTENLTPRELKKLKSKQRKAQKKAEMEREKQKQEEHKKEHQTKKQQDTDLEGPKEEELVPDKLARVEDPLEQAIHFLKPLQLLCADKIETHTYACEIYSRKGKLLLMLQSLKRSHKVDPDNPYLHVSLLRFLKLVNQKKGELSETVHKVIQHELETICSNKDAKTLNEEFLKRNFNSVLHRAAAAKMMYEYEPTPEVQEKALNLATKLSWDLSGLNVKNCIEVLEYMCRGEFGKCEKAVQDYQVQCHNLFPCAPSFIIPANSLPDQIVPNGTAS</sequence>
<protein>
    <recommendedName>
        <fullName evidence="7">N-alpha-acetyltransferase 15, NatA auxiliary subunit</fullName>
    </recommendedName>
</protein>
<proteinExistence type="predicted"/>
<keyword evidence="2 3" id="KW-0802">TPR repeat</keyword>
<dbReference type="AlphaFoldDB" id="A0ABD3X3E3"/>
<dbReference type="PROSITE" id="PS50005">
    <property type="entry name" value="TPR"/>
    <property type="match status" value="2"/>
</dbReference>
<dbReference type="SUPFAM" id="SSF48452">
    <property type="entry name" value="TPR-like"/>
    <property type="match status" value="1"/>
</dbReference>
<dbReference type="PANTHER" id="PTHR22767:SF2">
    <property type="entry name" value="N(ALPHA)-ACETYLTRANSFERASE 15_16, ISOFORM A"/>
    <property type="match status" value="1"/>
</dbReference>
<gene>
    <name evidence="5" type="ORF">ACJMK2_032906</name>
</gene>
<dbReference type="InterPro" id="IPR011990">
    <property type="entry name" value="TPR-like_helical_dom_sf"/>
</dbReference>
<comment type="caution">
    <text evidence="5">The sequence shown here is derived from an EMBL/GenBank/DDBJ whole genome shotgun (WGS) entry which is preliminary data.</text>
</comment>